<sequence>MAYIAKRMIIPIIFLFILASCSAGGAGSAKGEEKKLTFLFNIPSQTLDPNLDVNYTAIRAGISETLVKISADLSIEPWIAKDWKSKDGQTWVFTLKDNLTFQNGKKADAKAVKASLERTIRESKAMKNALKIKEIKAEGQTLTITTKEPFPEFPSELVHPNTSIIDVSAANISQQPVGTGPFQVSSFEAGHKIELERYDDYWDGKPKLKHVTFSFNEDANARVMALQSKDADIIYRPSVEDIDQIQKDSSITVDSVPNLRVHQILYNTKKDHLADRHLRRAFGALLNRKEIAESILNGHAQPADGPFLADFPFSSDTVQKPSGLQAAKAELKKAGYELENGKAVKDGKALSFTLLTYQSRPELPLIAQILESNAKELGISIKIQQVENIDEYLAKNDDWDLATYSSMTAPRGDASYLLNTAYMPNGALNYSGIENQTLIKWIKEFNRTIDKEKRNRLAKKAAELIEKETLNSFIVTPENITAYRDGVLNWETSKSEYYMLTKDLDVKTK</sequence>
<dbReference type="InterPro" id="IPR050035">
    <property type="entry name" value="NikA"/>
</dbReference>
<dbReference type="Gene3D" id="3.40.190.10">
    <property type="entry name" value="Periplasmic binding protein-like II"/>
    <property type="match status" value="1"/>
</dbReference>
<gene>
    <name evidence="7" type="ORF">CHCC16736_2495</name>
    <name evidence="6" type="ORF">I6G80_13120</name>
</gene>
<dbReference type="CDD" id="cd08490">
    <property type="entry name" value="PBP2_NikA_DppA_OppA_like_3"/>
    <property type="match status" value="1"/>
</dbReference>
<comment type="similarity">
    <text evidence="1">Belongs to the bacterial solute-binding protein 5 family.</text>
</comment>
<evidence type="ECO:0000313" key="6">
    <source>
        <dbReference type="EMBL" id="QPR70799.1"/>
    </source>
</evidence>
<evidence type="ECO:0000256" key="1">
    <source>
        <dbReference type="ARBA" id="ARBA00005695"/>
    </source>
</evidence>
<dbReference type="Proteomes" id="UP000595038">
    <property type="component" value="Chromosome"/>
</dbReference>
<evidence type="ECO:0000259" key="5">
    <source>
        <dbReference type="Pfam" id="PF00496"/>
    </source>
</evidence>
<dbReference type="EMBL" id="CP065647">
    <property type="protein sequence ID" value="QPR70799.1"/>
    <property type="molecule type" value="Genomic_DNA"/>
</dbReference>
<feature type="domain" description="Solute-binding protein family 5" evidence="5">
    <location>
        <begin position="75"/>
        <end position="422"/>
    </location>
</feature>
<keyword evidence="2" id="KW-0813">Transport</keyword>
<dbReference type="PIRSF" id="PIRSF002741">
    <property type="entry name" value="MppA"/>
    <property type="match status" value="1"/>
</dbReference>
<dbReference type="InterPro" id="IPR000914">
    <property type="entry name" value="SBP_5_dom"/>
</dbReference>
<dbReference type="GO" id="GO:0042597">
    <property type="term" value="C:periplasmic space"/>
    <property type="evidence" value="ECO:0007669"/>
    <property type="project" value="UniProtKB-ARBA"/>
</dbReference>
<evidence type="ECO:0000313" key="8">
    <source>
        <dbReference type="Proteomes" id="UP000435910"/>
    </source>
</evidence>
<dbReference type="EMBL" id="NILC01000009">
    <property type="protein sequence ID" value="TWL32107.1"/>
    <property type="molecule type" value="Genomic_DNA"/>
</dbReference>
<evidence type="ECO:0000313" key="9">
    <source>
        <dbReference type="Proteomes" id="UP000595038"/>
    </source>
</evidence>
<evidence type="ECO:0000313" key="7">
    <source>
        <dbReference type="EMBL" id="TWL32107.1"/>
    </source>
</evidence>
<reference evidence="7 8" key="1">
    <citation type="submission" date="2019-06" db="EMBL/GenBank/DDBJ databases">
        <title>Genome sequence analysis of &gt;100 Bacillus licheniformis strains suggests intrinsic resistance to this species.</title>
        <authorList>
            <person name="Wels M."/>
            <person name="Siezen R.J."/>
            <person name="Johansen E."/>
            <person name="Stuer-Lauridsen B."/>
            <person name="Bjerre K."/>
            <person name="Nielsen B.K.K."/>
        </authorList>
    </citation>
    <scope>NUCLEOTIDE SEQUENCE [LARGE SCALE GENOMIC DNA]</scope>
    <source>
        <strain evidence="7 8">BAC-16736</strain>
    </source>
</reference>
<evidence type="ECO:0000256" key="4">
    <source>
        <dbReference type="SAM" id="SignalP"/>
    </source>
</evidence>
<reference evidence="6 9" key="2">
    <citation type="submission" date="2020-12" db="EMBL/GenBank/DDBJ databases">
        <title>FDA dAtabase for Regulatory Grade micrObial Sequences (FDA-ARGOS): Supporting development and validation of Infectious Disease Dx tests.</title>
        <authorList>
            <person name="Nelson B."/>
            <person name="Plummer A."/>
            <person name="Tallon L."/>
            <person name="Sadzewicz L."/>
            <person name="Zhao X."/>
            <person name="Boylan J."/>
            <person name="Ott S."/>
            <person name="Bowen H."/>
            <person name="Vavikolanu K."/>
            <person name="Mehta A."/>
            <person name="Aluvathingal J."/>
            <person name="Nadendla S."/>
            <person name="Myers T."/>
            <person name="Yan Y."/>
            <person name="Sichtig H."/>
        </authorList>
    </citation>
    <scope>NUCLEOTIDE SEQUENCE [LARGE SCALE GENOMIC DNA]</scope>
    <source>
        <strain evidence="6 9">FDAARGOS_923</strain>
    </source>
</reference>
<dbReference type="GO" id="GO:0043190">
    <property type="term" value="C:ATP-binding cassette (ABC) transporter complex"/>
    <property type="evidence" value="ECO:0007669"/>
    <property type="project" value="InterPro"/>
</dbReference>
<proteinExistence type="inferred from homology"/>
<accession>A0A8B5YGE4</accession>
<keyword evidence="3 4" id="KW-0732">Signal</keyword>
<dbReference type="PROSITE" id="PS51257">
    <property type="entry name" value="PROKAR_LIPOPROTEIN"/>
    <property type="match status" value="1"/>
</dbReference>
<dbReference type="Pfam" id="PF00496">
    <property type="entry name" value="SBP_bac_5"/>
    <property type="match status" value="1"/>
</dbReference>
<dbReference type="GO" id="GO:0015833">
    <property type="term" value="P:peptide transport"/>
    <property type="evidence" value="ECO:0007669"/>
    <property type="project" value="TreeGrafter"/>
</dbReference>
<evidence type="ECO:0000256" key="2">
    <source>
        <dbReference type="ARBA" id="ARBA00022448"/>
    </source>
</evidence>
<dbReference type="GO" id="GO:1904680">
    <property type="term" value="F:peptide transmembrane transporter activity"/>
    <property type="evidence" value="ECO:0007669"/>
    <property type="project" value="TreeGrafter"/>
</dbReference>
<dbReference type="Proteomes" id="UP000435910">
    <property type="component" value="Unassembled WGS sequence"/>
</dbReference>
<dbReference type="SUPFAM" id="SSF53850">
    <property type="entry name" value="Periplasmic binding protein-like II"/>
    <property type="match status" value="1"/>
</dbReference>
<organism evidence="7 8">
    <name type="scientific">Bacillus licheniformis</name>
    <dbReference type="NCBI Taxonomy" id="1402"/>
    <lineage>
        <taxon>Bacteria</taxon>
        <taxon>Bacillati</taxon>
        <taxon>Bacillota</taxon>
        <taxon>Bacilli</taxon>
        <taxon>Bacillales</taxon>
        <taxon>Bacillaceae</taxon>
        <taxon>Bacillus</taxon>
    </lineage>
</organism>
<dbReference type="RefSeq" id="WP_017473925.1">
    <property type="nucleotide sequence ID" value="NZ_CAMFKN010000009.1"/>
</dbReference>
<dbReference type="InterPro" id="IPR030678">
    <property type="entry name" value="Peptide/Ni-bd"/>
</dbReference>
<feature type="chain" id="PRO_5039707710" evidence="4">
    <location>
        <begin position="26"/>
        <end position="509"/>
    </location>
</feature>
<feature type="signal peptide" evidence="4">
    <location>
        <begin position="1"/>
        <end position="25"/>
    </location>
</feature>
<dbReference type="PANTHER" id="PTHR30290:SF9">
    <property type="entry name" value="OLIGOPEPTIDE-BINDING PROTEIN APPA"/>
    <property type="match status" value="1"/>
</dbReference>
<dbReference type="InterPro" id="IPR039424">
    <property type="entry name" value="SBP_5"/>
</dbReference>
<protein>
    <submittedName>
        <fullName evidence="6">ABC transporter substrate-binding protein</fullName>
    </submittedName>
    <submittedName>
        <fullName evidence="7">Nickel-binding periplasmic protein</fullName>
    </submittedName>
</protein>
<dbReference type="AlphaFoldDB" id="A0A8B5YGE4"/>
<name>A0A8B5YGE4_BACLI</name>
<dbReference type="PANTHER" id="PTHR30290">
    <property type="entry name" value="PERIPLASMIC BINDING COMPONENT OF ABC TRANSPORTER"/>
    <property type="match status" value="1"/>
</dbReference>
<evidence type="ECO:0000256" key="3">
    <source>
        <dbReference type="ARBA" id="ARBA00022729"/>
    </source>
</evidence>
<dbReference type="Gene3D" id="3.10.105.10">
    <property type="entry name" value="Dipeptide-binding Protein, Domain 3"/>
    <property type="match status" value="1"/>
</dbReference>
<dbReference type="NCBIfam" id="NF045468">
    <property type="entry name" value="Opp5A_nikA"/>
    <property type="match status" value="1"/>
</dbReference>